<name>A0A9D4QEQ3_RHISA</name>
<feature type="region of interest" description="Disordered" evidence="1">
    <location>
        <begin position="84"/>
        <end position="133"/>
    </location>
</feature>
<dbReference type="EMBL" id="JABSTV010001246">
    <property type="protein sequence ID" value="KAH7976409.1"/>
    <property type="molecule type" value="Genomic_DNA"/>
</dbReference>
<evidence type="ECO:0000256" key="1">
    <source>
        <dbReference type="SAM" id="MobiDB-lite"/>
    </source>
</evidence>
<organism evidence="2 3">
    <name type="scientific">Rhipicephalus sanguineus</name>
    <name type="common">Brown dog tick</name>
    <name type="synonym">Ixodes sanguineus</name>
    <dbReference type="NCBI Taxonomy" id="34632"/>
    <lineage>
        <taxon>Eukaryota</taxon>
        <taxon>Metazoa</taxon>
        <taxon>Ecdysozoa</taxon>
        <taxon>Arthropoda</taxon>
        <taxon>Chelicerata</taxon>
        <taxon>Arachnida</taxon>
        <taxon>Acari</taxon>
        <taxon>Parasitiformes</taxon>
        <taxon>Ixodida</taxon>
        <taxon>Ixodoidea</taxon>
        <taxon>Ixodidae</taxon>
        <taxon>Rhipicephalinae</taxon>
        <taxon>Rhipicephalus</taxon>
        <taxon>Rhipicephalus</taxon>
    </lineage>
</organism>
<dbReference type="Proteomes" id="UP000821837">
    <property type="component" value="Chromosome 10"/>
</dbReference>
<accession>A0A9D4QEQ3</accession>
<sequence>MTAATAEGLEPFDIAHPEVWDDYAQCFHFFLEAHDIADAGKKRSTFLSRGSPATFHLVKVLMAPAQLKDIPFETILASLRDHLGPKPPELAGDAKSTAATRHRVSLPPPASLPFEPRRSTATSMTSTLRYGTD</sequence>
<gene>
    <name evidence="2" type="ORF">HPB52_013151</name>
</gene>
<protein>
    <submittedName>
        <fullName evidence="2">Uncharacterized protein</fullName>
    </submittedName>
</protein>
<feature type="compositionally biased region" description="Polar residues" evidence="1">
    <location>
        <begin position="119"/>
        <end position="133"/>
    </location>
</feature>
<reference evidence="2" key="1">
    <citation type="journal article" date="2020" name="Cell">
        <title>Large-Scale Comparative Analyses of Tick Genomes Elucidate Their Genetic Diversity and Vector Capacities.</title>
        <authorList>
            <consortium name="Tick Genome and Microbiome Consortium (TIGMIC)"/>
            <person name="Jia N."/>
            <person name="Wang J."/>
            <person name="Shi W."/>
            <person name="Du L."/>
            <person name="Sun Y."/>
            <person name="Zhan W."/>
            <person name="Jiang J.F."/>
            <person name="Wang Q."/>
            <person name="Zhang B."/>
            <person name="Ji P."/>
            <person name="Bell-Sakyi L."/>
            <person name="Cui X.M."/>
            <person name="Yuan T.T."/>
            <person name="Jiang B.G."/>
            <person name="Yang W.F."/>
            <person name="Lam T.T."/>
            <person name="Chang Q.C."/>
            <person name="Ding S.J."/>
            <person name="Wang X.J."/>
            <person name="Zhu J.G."/>
            <person name="Ruan X.D."/>
            <person name="Zhao L."/>
            <person name="Wei J.T."/>
            <person name="Ye R.Z."/>
            <person name="Que T.C."/>
            <person name="Du C.H."/>
            <person name="Zhou Y.H."/>
            <person name="Cheng J.X."/>
            <person name="Dai P.F."/>
            <person name="Guo W.B."/>
            <person name="Han X.H."/>
            <person name="Huang E.J."/>
            <person name="Li L.F."/>
            <person name="Wei W."/>
            <person name="Gao Y.C."/>
            <person name="Liu J.Z."/>
            <person name="Shao H.Z."/>
            <person name="Wang X."/>
            <person name="Wang C.C."/>
            <person name="Yang T.C."/>
            <person name="Huo Q.B."/>
            <person name="Li W."/>
            <person name="Chen H.Y."/>
            <person name="Chen S.E."/>
            <person name="Zhou L.G."/>
            <person name="Ni X.B."/>
            <person name="Tian J.H."/>
            <person name="Sheng Y."/>
            <person name="Liu T."/>
            <person name="Pan Y.S."/>
            <person name="Xia L.Y."/>
            <person name="Li J."/>
            <person name="Zhao F."/>
            <person name="Cao W.C."/>
        </authorList>
    </citation>
    <scope>NUCLEOTIDE SEQUENCE</scope>
    <source>
        <strain evidence="2">Rsan-2018</strain>
    </source>
</reference>
<evidence type="ECO:0000313" key="3">
    <source>
        <dbReference type="Proteomes" id="UP000821837"/>
    </source>
</evidence>
<comment type="caution">
    <text evidence="2">The sequence shown here is derived from an EMBL/GenBank/DDBJ whole genome shotgun (WGS) entry which is preliminary data.</text>
</comment>
<evidence type="ECO:0000313" key="2">
    <source>
        <dbReference type="EMBL" id="KAH7976409.1"/>
    </source>
</evidence>
<keyword evidence="3" id="KW-1185">Reference proteome</keyword>
<reference evidence="2" key="2">
    <citation type="submission" date="2021-09" db="EMBL/GenBank/DDBJ databases">
        <authorList>
            <person name="Jia N."/>
            <person name="Wang J."/>
            <person name="Shi W."/>
            <person name="Du L."/>
            <person name="Sun Y."/>
            <person name="Zhan W."/>
            <person name="Jiang J."/>
            <person name="Wang Q."/>
            <person name="Zhang B."/>
            <person name="Ji P."/>
            <person name="Sakyi L.B."/>
            <person name="Cui X."/>
            <person name="Yuan T."/>
            <person name="Jiang B."/>
            <person name="Yang W."/>
            <person name="Lam T.T.-Y."/>
            <person name="Chang Q."/>
            <person name="Ding S."/>
            <person name="Wang X."/>
            <person name="Zhu J."/>
            <person name="Ruan X."/>
            <person name="Zhao L."/>
            <person name="Wei J."/>
            <person name="Que T."/>
            <person name="Du C."/>
            <person name="Cheng J."/>
            <person name="Dai P."/>
            <person name="Han X."/>
            <person name="Huang E."/>
            <person name="Gao Y."/>
            <person name="Liu J."/>
            <person name="Shao H."/>
            <person name="Ye R."/>
            <person name="Li L."/>
            <person name="Wei W."/>
            <person name="Wang X."/>
            <person name="Wang C."/>
            <person name="Huo Q."/>
            <person name="Li W."/>
            <person name="Guo W."/>
            <person name="Chen H."/>
            <person name="Chen S."/>
            <person name="Zhou L."/>
            <person name="Zhou L."/>
            <person name="Ni X."/>
            <person name="Tian J."/>
            <person name="Zhou Y."/>
            <person name="Sheng Y."/>
            <person name="Liu T."/>
            <person name="Pan Y."/>
            <person name="Xia L."/>
            <person name="Li J."/>
            <person name="Zhao F."/>
            <person name="Cao W."/>
        </authorList>
    </citation>
    <scope>NUCLEOTIDE SEQUENCE</scope>
    <source>
        <strain evidence="2">Rsan-2018</strain>
        <tissue evidence="2">Larvae</tissue>
    </source>
</reference>
<dbReference type="AlphaFoldDB" id="A0A9D4QEQ3"/>
<proteinExistence type="predicted"/>